<feature type="compositionally biased region" description="Basic and acidic residues" evidence="1">
    <location>
        <begin position="723"/>
        <end position="732"/>
    </location>
</feature>
<proteinExistence type="predicted"/>
<feature type="compositionally biased region" description="Basic and acidic residues" evidence="1">
    <location>
        <begin position="739"/>
        <end position="759"/>
    </location>
</feature>
<keyword evidence="2" id="KW-1185">Reference proteome</keyword>
<feature type="region of interest" description="Disordered" evidence="1">
    <location>
        <begin position="1"/>
        <end position="453"/>
    </location>
</feature>
<feature type="region of interest" description="Disordered" evidence="1">
    <location>
        <begin position="612"/>
        <end position="632"/>
    </location>
</feature>
<evidence type="ECO:0000313" key="3">
    <source>
        <dbReference type="WBParaSite" id="Csp11.Scaffold629.g11826.t1"/>
    </source>
</evidence>
<dbReference type="AlphaFoldDB" id="A0A1I7TU75"/>
<feature type="compositionally biased region" description="Basic and acidic residues" evidence="1">
    <location>
        <begin position="391"/>
        <end position="410"/>
    </location>
</feature>
<feature type="compositionally biased region" description="Basic and acidic residues" evidence="1">
    <location>
        <begin position="684"/>
        <end position="697"/>
    </location>
</feature>
<feature type="compositionally biased region" description="Basic and acidic residues" evidence="1">
    <location>
        <begin position="33"/>
        <end position="42"/>
    </location>
</feature>
<feature type="compositionally biased region" description="Basic and acidic residues" evidence="1">
    <location>
        <begin position="661"/>
        <end position="677"/>
    </location>
</feature>
<feature type="compositionally biased region" description="Low complexity" evidence="1">
    <location>
        <begin position="765"/>
        <end position="778"/>
    </location>
</feature>
<feature type="region of interest" description="Disordered" evidence="1">
    <location>
        <begin position="661"/>
        <end position="697"/>
    </location>
</feature>
<evidence type="ECO:0000313" key="2">
    <source>
        <dbReference type="Proteomes" id="UP000095282"/>
    </source>
</evidence>
<feature type="compositionally biased region" description="Low complexity" evidence="1">
    <location>
        <begin position="412"/>
        <end position="426"/>
    </location>
</feature>
<organism evidence="2 3">
    <name type="scientific">Caenorhabditis tropicalis</name>
    <dbReference type="NCBI Taxonomy" id="1561998"/>
    <lineage>
        <taxon>Eukaryota</taxon>
        <taxon>Metazoa</taxon>
        <taxon>Ecdysozoa</taxon>
        <taxon>Nematoda</taxon>
        <taxon>Chromadorea</taxon>
        <taxon>Rhabditida</taxon>
        <taxon>Rhabditina</taxon>
        <taxon>Rhabditomorpha</taxon>
        <taxon>Rhabditoidea</taxon>
        <taxon>Rhabditidae</taxon>
        <taxon>Peloderinae</taxon>
        <taxon>Caenorhabditis</taxon>
    </lineage>
</organism>
<reference evidence="3" key="1">
    <citation type="submission" date="2016-11" db="UniProtKB">
        <authorList>
            <consortium name="WormBaseParasite"/>
        </authorList>
    </citation>
    <scope>IDENTIFICATION</scope>
</reference>
<feature type="region of interest" description="Disordered" evidence="1">
    <location>
        <begin position="713"/>
        <end position="732"/>
    </location>
</feature>
<feature type="compositionally biased region" description="Basic and acidic residues" evidence="1">
    <location>
        <begin position="327"/>
        <end position="343"/>
    </location>
</feature>
<feature type="compositionally biased region" description="Polar residues" evidence="1">
    <location>
        <begin position="434"/>
        <end position="447"/>
    </location>
</feature>
<name>A0A1I7TU75_9PELO</name>
<dbReference type="Proteomes" id="UP000095282">
    <property type="component" value="Unplaced"/>
</dbReference>
<feature type="region of interest" description="Disordered" evidence="1">
    <location>
        <begin position="739"/>
        <end position="790"/>
    </location>
</feature>
<dbReference type="eggNOG" id="ENOG502SD80">
    <property type="taxonomic scope" value="Eukaryota"/>
</dbReference>
<protein>
    <submittedName>
        <fullName evidence="3">DNA topoisomerase I</fullName>
    </submittedName>
</protein>
<dbReference type="WBParaSite" id="Csp11.Scaffold629.g11826.t1">
    <property type="protein sequence ID" value="Csp11.Scaffold629.g11826.t1"/>
    <property type="gene ID" value="Csp11.Scaffold629.g11826"/>
</dbReference>
<feature type="compositionally biased region" description="Acidic residues" evidence="1">
    <location>
        <begin position="264"/>
        <end position="275"/>
    </location>
</feature>
<accession>A0A1I7TU75</accession>
<dbReference type="PANTHER" id="PTHR21720:SF1">
    <property type="entry name" value="DUF5523 DOMAIN-CONTAINING PROTEIN-RELATED"/>
    <property type="match status" value="1"/>
</dbReference>
<feature type="compositionally biased region" description="Polar residues" evidence="1">
    <location>
        <begin position="779"/>
        <end position="790"/>
    </location>
</feature>
<sequence>MKSDSKESGTNDDAPGGGGEKDNLNRSKRSARREKDAPKDGDLPAALKPKFPSQRIMRKKKSDDKLVEKKEMKKEKEEEEKEEKKGKSDEKKKKEMKKDGSGEKKEKGKEKEKEKEVEKEKKKEKEGSDEKKEKAKKEKENEKKKEVEKEKEKEKEKDIKKEKEEKVKDKEVKKDVKEKDKEPMDKEKDIKKEEKVKDKDKEIKKEKEKEKENKEKEKELKKELPKEKEKEPVTEKDKNKKDQEKPKENEKEAAENEKEGKEEEEKEEERAEADESGPVGLPVVEYNSIRPTIIQEEPPKSVRRPSRDGQSARSDIRNPKKALKILSGKDGKKADKRKDDKNVSNEPLTSGDGKKNKKKETTKRMPVKSNAPKSFGGSTPDALSNPIAPPKKPDRSSRGPAEKSVDEKPKKGPAQAAQIPPIQKQPGVKKESNDGVSQKTNTSTKSLDPSKRKKNKGFFKKVYKKTMFWKRENDYYIDPSIENLCKSYVPPEYNEKNSKDFKPNPDDYFKHFAEVDCRERVKSNPSSTPKEIFINNRPFWLQSALDEHIPKVQIQLHRPLKQLYSKSPTEIYPKFTRTEPFLDPRTVYIMSLKEIDKSIGVEELKTGLVKEASREQKEKEFTREQRDKAKEKELKRVSANTFYGTMMFEVDKIAWEEKQKQSEGEAKKQKSARDKLVIKFPPEAPKDPKDPKVAEDPKSKVYIYKLYTYNRKDRQTPTVKITKNKENVEQKEFRCGSRKFTEVEYRVGERQRPRNEKPKTPAPPSSTSSSGASASSKSITNKTSSAEPKK</sequence>
<feature type="compositionally biased region" description="Basic and acidic residues" evidence="1">
    <location>
        <begin position="61"/>
        <end position="263"/>
    </location>
</feature>
<evidence type="ECO:0000256" key="1">
    <source>
        <dbReference type="SAM" id="MobiDB-lite"/>
    </source>
</evidence>
<dbReference type="PANTHER" id="PTHR21720">
    <property type="entry name" value="DUF5523 DOMAIN-CONTAINING PROTEIN-RELATED-RELATED"/>
    <property type="match status" value="1"/>
</dbReference>
<dbReference type="STRING" id="1561998.A0A1I7TU75"/>